<dbReference type="PANTHER" id="PTHR34379">
    <property type="entry name" value="OS07G0553800 PROTEIN"/>
    <property type="match status" value="1"/>
</dbReference>
<dbReference type="InterPro" id="IPR040411">
    <property type="entry name" value="At5g23160-like"/>
</dbReference>
<gene>
    <name evidence="3" type="ORF">STAS_27949</name>
</gene>
<dbReference type="AlphaFoldDB" id="A0A5A7QZT1"/>
<protein>
    <submittedName>
        <fullName evidence="3">Uncharacterized protein</fullName>
    </submittedName>
</protein>
<dbReference type="EMBL" id="BKCP01009403">
    <property type="protein sequence ID" value="GER50629.1"/>
    <property type="molecule type" value="Genomic_DNA"/>
</dbReference>
<feature type="compositionally biased region" description="Polar residues" evidence="1">
    <location>
        <begin position="106"/>
        <end position="133"/>
    </location>
</feature>
<dbReference type="OrthoDB" id="906961at2759"/>
<evidence type="ECO:0000313" key="3">
    <source>
        <dbReference type="EMBL" id="GER50629.1"/>
    </source>
</evidence>
<keyword evidence="2" id="KW-0812">Transmembrane</keyword>
<evidence type="ECO:0000313" key="4">
    <source>
        <dbReference type="Proteomes" id="UP000325081"/>
    </source>
</evidence>
<feature type="region of interest" description="Disordered" evidence="1">
    <location>
        <begin position="98"/>
        <end position="167"/>
    </location>
</feature>
<sequence>MAADHHESGKRINKQHRPLISCFSCFGSFKEKKKSNDDKFVNFRTRRASGRASTRTVPISQPVTFSNTEIHEIEAVQTSVGQKIVAPESQELIRNKVIDTSKKNKNASNGSQLMSSTKFGQNNKNQDTCNSTVKLRHSVSLPPPRMKSEKSTAGGDNKSPNRGKSKISHQLDSTVGAFIIMLTLIVMLIWGKVCAVMCTAAWFYIIPRFRANHGILNVDEFENDVKQIDVDSSEYKKKVVLEGLITREVLKNTM</sequence>
<proteinExistence type="predicted"/>
<evidence type="ECO:0000256" key="2">
    <source>
        <dbReference type="SAM" id="Phobius"/>
    </source>
</evidence>
<keyword evidence="2" id="KW-0472">Membrane</keyword>
<dbReference type="PANTHER" id="PTHR34379:SF6">
    <property type="entry name" value="PROTEIN 3F"/>
    <property type="match status" value="1"/>
</dbReference>
<comment type="caution">
    <text evidence="3">The sequence shown here is derived from an EMBL/GenBank/DDBJ whole genome shotgun (WGS) entry which is preliminary data.</text>
</comment>
<name>A0A5A7QZT1_STRAF</name>
<evidence type="ECO:0000256" key="1">
    <source>
        <dbReference type="SAM" id="MobiDB-lite"/>
    </source>
</evidence>
<keyword evidence="4" id="KW-1185">Reference proteome</keyword>
<reference evidence="4" key="1">
    <citation type="journal article" date="2019" name="Curr. Biol.">
        <title>Genome Sequence of Striga asiatica Provides Insight into the Evolution of Plant Parasitism.</title>
        <authorList>
            <person name="Yoshida S."/>
            <person name="Kim S."/>
            <person name="Wafula E.K."/>
            <person name="Tanskanen J."/>
            <person name="Kim Y.M."/>
            <person name="Honaas L."/>
            <person name="Yang Z."/>
            <person name="Spallek T."/>
            <person name="Conn C.E."/>
            <person name="Ichihashi Y."/>
            <person name="Cheong K."/>
            <person name="Cui S."/>
            <person name="Der J.P."/>
            <person name="Gundlach H."/>
            <person name="Jiao Y."/>
            <person name="Hori C."/>
            <person name="Ishida J.K."/>
            <person name="Kasahara H."/>
            <person name="Kiba T."/>
            <person name="Kim M.S."/>
            <person name="Koo N."/>
            <person name="Laohavisit A."/>
            <person name="Lee Y.H."/>
            <person name="Lumba S."/>
            <person name="McCourt P."/>
            <person name="Mortimer J.C."/>
            <person name="Mutuku J.M."/>
            <person name="Nomura T."/>
            <person name="Sasaki-Sekimoto Y."/>
            <person name="Seto Y."/>
            <person name="Wang Y."/>
            <person name="Wakatake T."/>
            <person name="Sakakibara H."/>
            <person name="Demura T."/>
            <person name="Yamaguchi S."/>
            <person name="Yoneyama K."/>
            <person name="Manabe R.I."/>
            <person name="Nelson D.C."/>
            <person name="Schulman A.H."/>
            <person name="Timko M.P."/>
            <person name="dePamphilis C.W."/>
            <person name="Choi D."/>
            <person name="Shirasu K."/>
        </authorList>
    </citation>
    <scope>NUCLEOTIDE SEQUENCE [LARGE SCALE GENOMIC DNA]</scope>
    <source>
        <strain evidence="4">cv. UVA1</strain>
    </source>
</reference>
<organism evidence="3 4">
    <name type="scientific">Striga asiatica</name>
    <name type="common">Asiatic witchweed</name>
    <name type="synonym">Buchnera asiatica</name>
    <dbReference type="NCBI Taxonomy" id="4170"/>
    <lineage>
        <taxon>Eukaryota</taxon>
        <taxon>Viridiplantae</taxon>
        <taxon>Streptophyta</taxon>
        <taxon>Embryophyta</taxon>
        <taxon>Tracheophyta</taxon>
        <taxon>Spermatophyta</taxon>
        <taxon>Magnoliopsida</taxon>
        <taxon>eudicotyledons</taxon>
        <taxon>Gunneridae</taxon>
        <taxon>Pentapetalae</taxon>
        <taxon>asterids</taxon>
        <taxon>lamiids</taxon>
        <taxon>Lamiales</taxon>
        <taxon>Orobanchaceae</taxon>
        <taxon>Buchnereae</taxon>
        <taxon>Striga</taxon>
    </lineage>
</organism>
<feature type="transmembrane region" description="Helical" evidence="2">
    <location>
        <begin position="175"/>
        <end position="205"/>
    </location>
</feature>
<keyword evidence="2" id="KW-1133">Transmembrane helix</keyword>
<accession>A0A5A7QZT1</accession>
<dbReference type="Proteomes" id="UP000325081">
    <property type="component" value="Unassembled WGS sequence"/>
</dbReference>